<proteinExistence type="predicted"/>
<feature type="region of interest" description="Disordered" evidence="3">
    <location>
        <begin position="360"/>
        <end position="409"/>
    </location>
</feature>
<feature type="region of interest" description="Disordered" evidence="3">
    <location>
        <begin position="487"/>
        <end position="507"/>
    </location>
</feature>
<organism evidence="5 6">
    <name type="scientific">Leisingera daeponensis</name>
    <dbReference type="NCBI Taxonomy" id="405746"/>
    <lineage>
        <taxon>Bacteria</taxon>
        <taxon>Pseudomonadati</taxon>
        <taxon>Pseudomonadota</taxon>
        <taxon>Alphaproteobacteria</taxon>
        <taxon>Rhodobacterales</taxon>
        <taxon>Roseobacteraceae</taxon>
        <taxon>Leisingera</taxon>
    </lineage>
</organism>
<name>A0ABS7NM41_9RHOB</name>
<protein>
    <submittedName>
        <fullName evidence="5">Hint domain-containing protein</fullName>
    </submittedName>
</protein>
<feature type="domain" description="Hedgehog/Intein (Hint)" evidence="4">
    <location>
        <begin position="753"/>
        <end position="899"/>
    </location>
</feature>
<sequence>MALPDWLAGLLATLKGTVGNDRLAGTTGDDIIEAGAGADTVAGEEGNDAIDAGDGDDVIYGDMGDGFNQGADASPLELNINKIQTISHDGWTGSAGNYAVFSDIATLEDGTKVWGKLVLVEKSNSNMSVQFGYTEGAEILLEGDQAGDQATFRLEFFDPATGEPVYLNSTATFNDIDDNSGYGDAEAVIIDGSSFTSFGVSSLTSLNTATDGSIVTATGTQRNSYTDQDAWFSAGFEDQSSIEFTLQTRDGLAGFTLSGDVIDDPVITPIEQGADTVFGGAGHDIVYGQGGNDSLLGEDGDDSLDGGDGDDVLDGGAGADTLIGGLGADTIAGGDGDDYIEGGAGNDSLTTGLGNDTLIGGEGDDTLRNSAGDDSLVGGTGNDSIVATDGNDTLEGGDGSDTMYGGNDDDLLLGGADADLMYGETGNDRLEGGDGDDVMDGGAGADTLIGGLGADTISGGDGDDYIEGGDGDDSLTTGLGNDTLIGGAGNDTLRNSAGDDSLVGGSGDDSIIATDGNDTLEGGDGADTMYGGNDDDLLVGGGGADEMHGEADADTFKMSDGFGNDTLTGGEAGNDDDTVDVSGVTTGVTVTYTGDEAGTITDGTDTITFSEIELLKLTDQDDAVDASADSAGTTIDAGAGDDTVTFGAGDDSITSGAGYDELVLSGGGGTDTISDFSIADDDSNGFYNDQLDVSDLTGGTGPDGAVRAWDISVSDDGFGNALLTFPSGEKLVLQGVAPAQMSTAPQMHSAGIPCFTPDVVLATRRGAVPAGQIRVGDLLQTADNGYQPVIWVGCRTLGPAELARRPHLRPYRLRPGGLLALEQPMLVSPQHRLLLGRHTLGGGRQFDESFLPAKLLAEIDPNCTQLSGADGPVTYVHLMTEQHEVIFAEGAATETFWPGPEAVRGLTADGRRELFDLFPELAAAACLSGETGRAQVRAAYGGLARYAINRRDLRHLSVA</sequence>
<evidence type="ECO:0000256" key="2">
    <source>
        <dbReference type="ARBA" id="ARBA00022525"/>
    </source>
</evidence>
<comment type="caution">
    <text evidence="5">The sequence shown here is derived from an EMBL/GenBank/DDBJ whole genome shotgun (WGS) entry which is preliminary data.</text>
</comment>
<dbReference type="InterPro" id="IPR050557">
    <property type="entry name" value="RTX_toxin/Mannuronan_C5-epim"/>
</dbReference>
<feature type="region of interest" description="Disordered" evidence="3">
    <location>
        <begin position="289"/>
        <end position="316"/>
    </location>
</feature>
<dbReference type="SUPFAM" id="SSF51294">
    <property type="entry name" value="Hedgehog/intein (Hint) domain"/>
    <property type="match status" value="1"/>
</dbReference>
<gene>
    <name evidence="5" type="ORF">KUV26_22805</name>
</gene>
<keyword evidence="2" id="KW-0964">Secreted</keyword>
<keyword evidence="6" id="KW-1185">Reference proteome</keyword>
<accession>A0ABS7NM41</accession>
<evidence type="ECO:0000313" key="6">
    <source>
        <dbReference type="Proteomes" id="UP000766629"/>
    </source>
</evidence>
<dbReference type="Pfam" id="PF13403">
    <property type="entry name" value="Hint_2"/>
    <property type="match status" value="1"/>
</dbReference>
<evidence type="ECO:0000256" key="3">
    <source>
        <dbReference type="SAM" id="MobiDB-lite"/>
    </source>
</evidence>
<dbReference type="PRINTS" id="PR00313">
    <property type="entry name" value="CABNDNGRPT"/>
</dbReference>
<dbReference type="InterPro" id="IPR011049">
    <property type="entry name" value="Serralysin-like_metalloprot_C"/>
</dbReference>
<dbReference type="InterPro" id="IPR028992">
    <property type="entry name" value="Hedgehog/Intein_dom"/>
</dbReference>
<dbReference type="InterPro" id="IPR036844">
    <property type="entry name" value="Hint_dom_sf"/>
</dbReference>
<evidence type="ECO:0000259" key="4">
    <source>
        <dbReference type="Pfam" id="PF13403"/>
    </source>
</evidence>
<dbReference type="Gene3D" id="2.150.10.10">
    <property type="entry name" value="Serralysin-like metalloprotease, C-terminal"/>
    <property type="match status" value="8"/>
</dbReference>
<dbReference type="PROSITE" id="PS00330">
    <property type="entry name" value="HEMOLYSIN_CALCIUM"/>
    <property type="match status" value="8"/>
</dbReference>
<feature type="compositionally biased region" description="Acidic residues" evidence="3">
    <location>
        <begin position="296"/>
        <end position="313"/>
    </location>
</feature>
<dbReference type="InterPro" id="IPR018511">
    <property type="entry name" value="Hemolysin-typ_Ca-bd_CS"/>
</dbReference>
<dbReference type="PANTHER" id="PTHR38340">
    <property type="entry name" value="S-LAYER PROTEIN"/>
    <property type="match status" value="1"/>
</dbReference>
<dbReference type="Pfam" id="PF00353">
    <property type="entry name" value="HemolysinCabind"/>
    <property type="match status" value="8"/>
</dbReference>
<evidence type="ECO:0000256" key="1">
    <source>
        <dbReference type="ARBA" id="ARBA00004613"/>
    </source>
</evidence>
<comment type="subcellular location">
    <subcellularLocation>
        <location evidence="1">Secreted</location>
    </subcellularLocation>
</comment>
<dbReference type="Proteomes" id="UP000766629">
    <property type="component" value="Unassembled WGS sequence"/>
</dbReference>
<dbReference type="EMBL" id="JAHVJA010000024">
    <property type="protein sequence ID" value="MBY6142265.1"/>
    <property type="molecule type" value="Genomic_DNA"/>
</dbReference>
<dbReference type="PANTHER" id="PTHR38340:SF1">
    <property type="entry name" value="S-LAYER PROTEIN"/>
    <property type="match status" value="1"/>
</dbReference>
<dbReference type="RefSeq" id="WP_222510176.1">
    <property type="nucleotide sequence ID" value="NZ_JAHVJA010000024.1"/>
</dbReference>
<evidence type="ECO:0000313" key="5">
    <source>
        <dbReference type="EMBL" id="MBY6142265.1"/>
    </source>
</evidence>
<reference evidence="5 6" key="1">
    <citation type="submission" date="2021-06" db="EMBL/GenBank/DDBJ databases">
        <title>50 bacteria genomes isolated from Dapeng, Shenzhen, China.</title>
        <authorList>
            <person name="Zheng W."/>
            <person name="Yu S."/>
            <person name="Huang Y."/>
        </authorList>
    </citation>
    <scope>NUCLEOTIDE SEQUENCE [LARGE SCALE GENOMIC DNA]</scope>
    <source>
        <strain evidence="5 6">DP1N14-2</strain>
    </source>
</reference>
<dbReference type="InterPro" id="IPR001343">
    <property type="entry name" value="Hemolysn_Ca-bd"/>
</dbReference>
<dbReference type="SUPFAM" id="SSF51120">
    <property type="entry name" value="beta-Roll"/>
    <property type="match status" value="5"/>
</dbReference>